<dbReference type="InterPro" id="IPR037175">
    <property type="entry name" value="KFase_sf"/>
</dbReference>
<keyword evidence="2" id="KW-1185">Reference proteome</keyword>
<organism evidence="1 2">
    <name type="scientific">Antricoccus suffuscus</name>
    <dbReference type="NCBI Taxonomy" id="1629062"/>
    <lineage>
        <taxon>Bacteria</taxon>
        <taxon>Bacillati</taxon>
        <taxon>Actinomycetota</taxon>
        <taxon>Actinomycetes</taxon>
        <taxon>Geodermatophilales</taxon>
        <taxon>Antricoccaceae</taxon>
        <taxon>Antricoccus</taxon>
    </lineage>
</organism>
<dbReference type="EMBL" id="PVUE01000006">
    <property type="protein sequence ID" value="PRZ42332.1"/>
    <property type="molecule type" value="Genomic_DNA"/>
</dbReference>
<dbReference type="PANTHER" id="PTHR34861">
    <property type="match status" value="1"/>
</dbReference>
<sequence>MTHSNWGRWGPDDEAGALNLLTAATVKRGVEQVTEGTVISLAQPCGPVAMTSPHRHSPARFMDRDAGDYAVGTRRTSNFKFAEDTVLMPTHSGTHLDALAHGWEGDRLYNNHPSADTRSIRGAARCGADKLRPIVTRGVLLDIVALSGSALAASTGVTDTDLERAYEMGGVQPRSGDAALVRTGWWERGLSTTDYHRDEPGLTLDAAEWLAERDVAVVGVDNYAVEVQPSEPGSMFPVHLCLLHRNGVPLLENLDLSILADTGRSEFLFMLAPLPLEGSTASPVAPIAVL</sequence>
<dbReference type="AlphaFoldDB" id="A0A2T1A156"/>
<comment type="caution">
    <text evidence="1">The sequence shown here is derived from an EMBL/GenBank/DDBJ whole genome shotgun (WGS) entry which is preliminary data.</text>
</comment>
<dbReference type="SUPFAM" id="SSF102198">
    <property type="entry name" value="Putative cyclase"/>
    <property type="match status" value="1"/>
</dbReference>
<dbReference type="PANTHER" id="PTHR34861:SF10">
    <property type="entry name" value="CYCLASE"/>
    <property type="match status" value="1"/>
</dbReference>
<dbReference type="GO" id="GO:0019441">
    <property type="term" value="P:L-tryptophan catabolic process to kynurenine"/>
    <property type="evidence" value="ECO:0007669"/>
    <property type="project" value="InterPro"/>
</dbReference>
<dbReference type="RefSeq" id="WP_106348822.1">
    <property type="nucleotide sequence ID" value="NZ_PVUE01000006.1"/>
</dbReference>
<name>A0A2T1A156_9ACTN</name>
<dbReference type="GO" id="GO:0004061">
    <property type="term" value="F:arylformamidase activity"/>
    <property type="evidence" value="ECO:0007669"/>
    <property type="project" value="InterPro"/>
</dbReference>
<evidence type="ECO:0000313" key="1">
    <source>
        <dbReference type="EMBL" id="PRZ42332.1"/>
    </source>
</evidence>
<dbReference type="Gene3D" id="3.50.30.50">
    <property type="entry name" value="Putative cyclase"/>
    <property type="match status" value="1"/>
</dbReference>
<evidence type="ECO:0000313" key="2">
    <source>
        <dbReference type="Proteomes" id="UP000237752"/>
    </source>
</evidence>
<dbReference type="OrthoDB" id="7067800at2"/>
<protein>
    <submittedName>
        <fullName evidence="1">Kynurenine formamidase</fullName>
    </submittedName>
</protein>
<reference evidence="1 2" key="1">
    <citation type="submission" date="2018-03" db="EMBL/GenBank/DDBJ databases">
        <title>Genomic Encyclopedia of Archaeal and Bacterial Type Strains, Phase II (KMG-II): from individual species to whole genera.</title>
        <authorList>
            <person name="Goeker M."/>
        </authorList>
    </citation>
    <scope>NUCLEOTIDE SEQUENCE [LARGE SCALE GENOMIC DNA]</scope>
    <source>
        <strain evidence="1 2">DSM 100065</strain>
    </source>
</reference>
<dbReference type="Pfam" id="PF04199">
    <property type="entry name" value="Cyclase"/>
    <property type="match status" value="1"/>
</dbReference>
<accession>A0A2T1A156</accession>
<dbReference type="Proteomes" id="UP000237752">
    <property type="component" value="Unassembled WGS sequence"/>
</dbReference>
<proteinExistence type="predicted"/>
<dbReference type="InterPro" id="IPR007325">
    <property type="entry name" value="KFase/CYL"/>
</dbReference>
<gene>
    <name evidence="1" type="ORF">CLV47_106204</name>
</gene>